<accession>A0A0E9VI82</accession>
<reference evidence="1" key="1">
    <citation type="submission" date="2014-11" db="EMBL/GenBank/DDBJ databases">
        <authorList>
            <person name="Amaro Gonzalez C."/>
        </authorList>
    </citation>
    <scope>NUCLEOTIDE SEQUENCE</scope>
</reference>
<name>A0A0E9VI82_ANGAN</name>
<reference evidence="1" key="2">
    <citation type="journal article" date="2015" name="Fish Shellfish Immunol.">
        <title>Early steps in the European eel (Anguilla anguilla)-Vibrio vulnificus interaction in the gills: Role of the RtxA13 toxin.</title>
        <authorList>
            <person name="Callol A."/>
            <person name="Pajuelo D."/>
            <person name="Ebbesson L."/>
            <person name="Teles M."/>
            <person name="MacKenzie S."/>
            <person name="Amaro C."/>
        </authorList>
    </citation>
    <scope>NUCLEOTIDE SEQUENCE</scope>
</reference>
<dbReference type="EMBL" id="GBXM01031432">
    <property type="protein sequence ID" value="JAH77145.1"/>
    <property type="molecule type" value="Transcribed_RNA"/>
</dbReference>
<dbReference type="AlphaFoldDB" id="A0A0E9VI82"/>
<proteinExistence type="predicted"/>
<sequence>MTGSHCGWLRNSFKSHS</sequence>
<organism evidence="1">
    <name type="scientific">Anguilla anguilla</name>
    <name type="common">European freshwater eel</name>
    <name type="synonym">Muraena anguilla</name>
    <dbReference type="NCBI Taxonomy" id="7936"/>
    <lineage>
        <taxon>Eukaryota</taxon>
        <taxon>Metazoa</taxon>
        <taxon>Chordata</taxon>
        <taxon>Craniata</taxon>
        <taxon>Vertebrata</taxon>
        <taxon>Euteleostomi</taxon>
        <taxon>Actinopterygii</taxon>
        <taxon>Neopterygii</taxon>
        <taxon>Teleostei</taxon>
        <taxon>Anguilliformes</taxon>
        <taxon>Anguillidae</taxon>
        <taxon>Anguilla</taxon>
    </lineage>
</organism>
<protein>
    <submittedName>
        <fullName evidence="1">Uncharacterized protein</fullName>
    </submittedName>
</protein>
<evidence type="ECO:0000313" key="1">
    <source>
        <dbReference type="EMBL" id="JAH77145.1"/>
    </source>
</evidence>